<evidence type="ECO:0000313" key="3">
    <source>
        <dbReference type="Proteomes" id="UP001603857"/>
    </source>
</evidence>
<feature type="region of interest" description="Disordered" evidence="1">
    <location>
        <begin position="78"/>
        <end position="145"/>
    </location>
</feature>
<evidence type="ECO:0000313" key="2">
    <source>
        <dbReference type="EMBL" id="KAL2344646.1"/>
    </source>
</evidence>
<protein>
    <submittedName>
        <fullName evidence="2">Uncharacterized protein</fullName>
    </submittedName>
</protein>
<comment type="caution">
    <text evidence="2">The sequence shown here is derived from an EMBL/GenBank/DDBJ whole genome shotgun (WGS) entry which is preliminary data.</text>
</comment>
<feature type="region of interest" description="Disordered" evidence="1">
    <location>
        <begin position="27"/>
        <end position="53"/>
    </location>
</feature>
<organism evidence="2 3">
    <name type="scientific">Flemingia macrophylla</name>
    <dbReference type="NCBI Taxonomy" id="520843"/>
    <lineage>
        <taxon>Eukaryota</taxon>
        <taxon>Viridiplantae</taxon>
        <taxon>Streptophyta</taxon>
        <taxon>Embryophyta</taxon>
        <taxon>Tracheophyta</taxon>
        <taxon>Spermatophyta</taxon>
        <taxon>Magnoliopsida</taxon>
        <taxon>eudicotyledons</taxon>
        <taxon>Gunneridae</taxon>
        <taxon>Pentapetalae</taxon>
        <taxon>rosids</taxon>
        <taxon>fabids</taxon>
        <taxon>Fabales</taxon>
        <taxon>Fabaceae</taxon>
        <taxon>Papilionoideae</taxon>
        <taxon>50 kb inversion clade</taxon>
        <taxon>NPAAA clade</taxon>
        <taxon>indigoferoid/millettioid clade</taxon>
        <taxon>Phaseoleae</taxon>
        <taxon>Flemingia</taxon>
    </lineage>
</organism>
<accession>A0ABD1N962</accession>
<keyword evidence="3" id="KW-1185">Reference proteome</keyword>
<proteinExistence type="predicted"/>
<reference evidence="2 3" key="1">
    <citation type="submission" date="2024-08" db="EMBL/GenBank/DDBJ databases">
        <title>Insights into the chromosomal genome structure of Flemingia macrophylla.</title>
        <authorList>
            <person name="Ding Y."/>
            <person name="Zhao Y."/>
            <person name="Bi W."/>
            <person name="Wu M."/>
            <person name="Zhao G."/>
            <person name="Gong Y."/>
            <person name="Li W."/>
            <person name="Zhang P."/>
        </authorList>
    </citation>
    <scope>NUCLEOTIDE SEQUENCE [LARGE SCALE GENOMIC DNA]</scope>
    <source>
        <strain evidence="2">DYQJB</strain>
        <tissue evidence="2">Leaf</tissue>
    </source>
</reference>
<sequence length="145" mass="16173">MAYEDDPCVFPFLLCIRVSSLLSDSLTISPHQRPTTSPTISRRTCHDHSQTPIYDNDVAWSKSQKGLIKKSNIEKQAVVPDLEDEDEEEGYVSVSVEEVEGRKRKKGKEGGSGKKEKRMKAEKRFGSGAGKGGSKKGFGEKERQR</sequence>
<feature type="compositionally biased region" description="Gly residues" evidence="1">
    <location>
        <begin position="127"/>
        <end position="136"/>
    </location>
</feature>
<gene>
    <name evidence="2" type="ORF">Fmac_005931</name>
</gene>
<dbReference type="Proteomes" id="UP001603857">
    <property type="component" value="Unassembled WGS sequence"/>
</dbReference>
<name>A0ABD1N962_9FABA</name>
<dbReference type="AlphaFoldDB" id="A0ABD1N962"/>
<feature type="compositionally biased region" description="Low complexity" evidence="1">
    <location>
        <begin position="33"/>
        <end position="42"/>
    </location>
</feature>
<feature type="compositionally biased region" description="Acidic residues" evidence="1">
    <location>
        <begin position="81"/>
        <end position="90"/>
    </location>
</feature>
<evidence type="ECO:0000256" key="1">
    <source>
        <dbReference type="SAM" id="MobiDB-lite"/>
    </source>
</evidence>
<dbReference type="EMBL" id="JBGMDY010000002">
    <property type="protein sequence ID" value="KAL2344646.1"/>
    <property type="molecule type" value="Genomic_DNA"/>
</dbReference>